<evidence type="ECO:0000256" key="4">
    <source>
        <dbReference type="ARBA" id="ARBA00022840"/>
    </source>
</evidence>
<dbReference type="SMART" id="SM00382">
    <property type="entry name" value="AAA"/>
    <property type="match status" value="1"/>
</dbReference>
<dbReference type="SUPFAM" id="SSF52540">
    <property type="entry name" value="P-loop containing nucleoside triphosphate hydrolases"/>
    <property type="match status" value="1"/>
</dbReference>
<gene>
    <name evidence="7" type="ORF">VF724_04000</name>
</gene>
<dbReference type="InterPro" id="IPR003593">
    <property type="entry name" value="AAA+_ATPase"/>
</dbReference>
<evidence type="ECO:0000256" key="3">
    <source>
        <dbReference type="ARBA" id="ARBA00022741"/>
    </source>
</evidence>
<dbReference type="EMBL" id="JAYJLD010000004">
    <property type="protein sequence ID" value="MEB3100818.1"/>
    <property type="molecule type" value="Genomic_DNA"/>
</dbReference>
<evidence type="ECO:0000313" key="7">
    <source>
        <dbReference type="EMBL" id="MEB3100818.1"/>
    </source>
</evidence>
<reference evidence="7" key="1">
    <citation type="submission" date="2023-12" db="EMBL/GenBank/DDBJ databases">
        <title>Fervidustalea candida gen. nov., sp. nov., a novel member of the family Paenibacillaceae isolated from a geothermal area.</title>
        <authorList>
            <person name="Li W.-J."/>
            <person name="Jiao J.-Y."/>
            <person name="Chen Y."/>
        </authorList>
    </citation>
    <scope>NUCLEOTIDE SEQUENCE</scope>
    <source>
        <strain evidence="7">SYSU GA230002</strain>
    </source>
</reference>
<comment type="similarity">
    <text evidence="1">Belongs to the ABC transporter superfamily.</text>
</comment>
<dbReference type="Gene3D" id="3.40.50.300">
    <property type="entry name" value="P-loop containing nucleotide triphosphate hydrolases"/>
    <property type="match status" value="1"/>
</dbReference>
<organism evidence="7 8">
    <name type="scientific">Ferviditalea candida</name>
    <dbReference type="NCBI Taxonomy" id="3108399"/>
    <lineage>
        <taxon>Bacteria</taxon>
        <taxon>Bacillati</taxon>
        <taxon>Bacillota</taxon>
        <taxon>Bacilli</taxon>
        <taxon>Bacillales</taxon>
        <taxon>Paenibacillaceae</taxon>
        <taxon>Ferviditalea</taxon>
    </lineage>
</organism>
<evidence type="ECO:0000259" key="6">
    <source>
        <dbReference type="PROSITE" id="PS50893"/>
    </source>
</evidence>
<dbReference type="PROSITE" id="PS50893">
    <property type="entry name" value="ABC_TRANSPORTER_2"/>
    <property type="match status" value="1"/>
</dbReference>
<feature type="domain" description="ABC transporter" evidence="6">
    <location>
        <begin position="2"/>
        <end position="234"/>
    </location>
</feature>
<protein>
    <submittedName>
        <fullName evidence="7">ABC transporter ATP-binding protein</fullName>
    </submittedName>
</protein>
<dbReference type="InterPro" id="IPR027417">
    <property type="entry name" value="P-loop_NTPase"/>
</dbReference>
<evidence type="ECO:0000256" key="2">
    <source>
        <dbReference type="ARBA" id="ARBA00022448"/>
    </source>
</evidence>
<dbReference type="Proteomes" id="UP001310386">
    <property type="component" value="Unassembled WGS sequence"/>
</dbReference>
<dbReference type="Pfam" id="PF00005">
    <property type="entry name" value="ABC_tran"/>
    <property type="match status" value="1"/>
</dbReference>
<evidence type="ECO:0000313" key="8">
    <source>
        <dbReference type="Proteomes" id="UP001310386"/>
    </source>
</evidence>
<keyword evidence="3" id="KW-0547">Nucleotide-binding</keyword>
<accession>A0ABU5ZF53</accession>
<dbReference type="InterPro" id="IPR017871">
    <property type="entry name" value="ABC_transporter-like_CS"/>
</dbReference>
<dbReference type="GO" id="GO:0005524">
    <property type="term" value="F:ATP binding"/>
    <property type="evidence" value="ECO:0007669"/>
    <property type="project" value="UniProtKB-KW"/>
</dbReference>
<dbReference type="PANTHER" id="PTHR43820:SF4">
    <property type="entry name" value="HIGH-AFFINITY BRANCHED-CHAIN AMINO ACID TRANSPORT ATP-BINDING PROTEIN LIVF"/>
    <property type="match status" value="1"/>
</dbReference>
<dbReference type="PROSITE" id="PS00211">
    <property type="entry name" value="ABC_TRANSPORTER_1"/>
    <property type="match status" value="1"/>
</dbReference>
<sequence>MLEVKRVKVRLGETEVLRDISFHVETGERIGLIGPNGHGKTTAMKTISGIFKAMGGEILFEGQNILGRNPREIVELGIIHVPEGGHLFSDMTVYENLLMGAYPARAKADKKKNLELVYHIFPKLKLLSKNKSNGLSGGERRMLAVGRGLMSSPRLLMLDEPTLGVSPILVEEMGEKLHEIGQMGTSIILADENMDLISGFAERVYFIENGQIKVEGPTDEVLENEYVKKTYLGIE</sequence>
<keyword evidence="8" id="KW-1185">Reference proteome</keyword>
<proteinExistence type="inferred from homology"/>
<dbReference type="RefSeq" id="WP_371752935.1">
    <property type="nucleotide sequence ID" value="NZ_JAYJLD010000004.1"/>
</dbReference>
<keyword evidence="2" id="KW-0813">Transport</keyword>
<dbReference type="InterPro" id="IPR003439">
    <property type="entry name" value="ABC_transporter-like_ATP-bd"/>
</dbReference>
<name>A0ABU5ZF53_9BACL</name>
<evidence type="ECO:0000256" key="5">
    <source>
        <dbReference type="ARBA" id="ARBA00022970"/>
    </source>
</evidence>
<keyword evidence="5" id="KW-0029">Amino-acid transport</keyword>
<dbReference type="InterPro" id="IPR052156">
    <property type="entry name" value="BCAA_Transport_ATP-bd_LivF"/>
</dbReference>
<evidence type="ECO:0000256" key="1">
    <source>
        <dbReference type="ARBA" id="ARBA00005417"/>
    </source>
</evidence>
<keyword evidence="4 7" id="KW-0067">ATP-binding</keyword>
<dbReference type="PANTHER" id="PTHR43820">
    <property type="entry name" value="HIGH-AFFINITY BRANCHED-CHAIN AMINO ACID TRANSPORT ATP-BINDING PROTEIN LIVF"/>
    <property type="match status" value="1"/>
</dbReference>
<dbReference type="CDD" id="cd03224">
    <property type="entry name" value="ABC_TM1139_LivF_branched"/>
    <property type="match status" value="1"/>
</dbReference>
<comment type="caution">
    <text evidence="7">The sequence shown here is derived from an EMBL/GenBank/DDBJ whole genome shotgun (WGS) entry which is preliminary data.</text>
</comment>